<dbReference type="PANTHER" id="PTHR11351:SF33">
    <property type="entry name" value="DELTA-9 FATTY ACID DESATURASE, DESA"/>
    <property type="match status" value="1"/>
</dbReference>
<gene>
    <name evidence="13" type="ORF">CKO25_06190</name>
</gene>
<dbReference type="PANTHER" id="PTHR11351">
    <property type="entry name" value="ACYL-COA DESATURASE"/>
    <property type="match status" value="1"/>
</dbReference>
<keyword evidence="5 10" id="KW-1133">Transmembrane helix</keyword>
<evidence type="ECO:0000256" key="2">
    <source>
        <dbReference type="ARBA" id="ARBA00008749"/>
    </source>
</evidence>
<evidence type="ECO:0000256" key="8">
    <source>
        <dbReference type="ARBA" id="ARBA00023098"/>
    </source>
</evidence>
<dbReference type="RefSeq" id="WP_200387041.1">
    <property type="nucleotide sequence ID" value="NZ_NRSD01000004.1"/>
</dbReference>
<evidence type="ECO:0000313" key="13">
    <source>
        <dbReference type="EMBL" id="MBK1644250.1"/>
    </source>
</evidence>
<dbReference type="InterPro" id="IPR005804">
    <property type="entry name" value="FA_desaturase_dom"/>
</dbReference>
<feature type="transmembrane region" description="Helical" evidence="10">
    <location>
        <begin position="133"/>
        <end position="155"/>
    </location>
</feature>
<evidence type="ECO:0000259" key="11">
    <source>
        <dbReference type="Pfam" id="PF00487"/>
    </source>
</evidence>
<feature type="transmembrane region" description="Helical" evidence="10">
    <location>
        <begin position="12"/>
        <end position="33"/>
    </location>
</feature>
<accession>A0A9X0WGP6</accession>
<proteinExistence type="inferred from homology"/>
<evidence type="ECO:0000256" key="7">
    <source>
        <dbReference type="ARBA" id="ARBA00023004"/>
    </source>
</evidence>
<evidence type="ECO:0000256" key="1">
    <source>
        <dbReference type="ARBA" id="ARBA00004141"/>
    </source>
</evidence>
<protein>
    <submittedName>
        <fullName evidence="13">Acyl-CoA desaturase</fullName>
    </submittedName>
</protein>
<dbReference type="Pfam" id="PF01610">
    <property type="entry name" value="DDE_Tnp_ISL3"/>
    <property type="match status" value="1"/>
</dbReference>
<dbReference type="AlphaFoldDB" id="A0A9X0WGP6"/>
<evidence type="ECO:0000256" key="6">
    <source>
        <dbReference type="ARBA" id="ARBA00023002"/>
    </source>
</evidence>
<comment type="subcellular location">
    <subcellularLocation>
        <location evidence="1">Membrane</location>
        <topology evidence="1">Multi-pass membrane protein</topology>
    </subcellularLocation>
</comment>
<sequence length="395" mass="45104">MTLYGVLDVGIAGVVLITLAMTHVTILSVTLYLHRAQAHRALDLHPALAHFFRFWLWLTTGMETKEWVAVHRRHHAKCETPDDPHSPQVLGLSRVLREGTELYMQAARDGETLTRYGRGTPDDWIERHLYSRFSVLGVILMLVIDLVLFGIHGPIVWAVQMLWIPLLAAGVINGLGHAVGYRNYEPKDASRNILPWGILIGGEELHNNHHAFPSSARLSSKWWEFDIGWMYLRFFKLLGLVHIRRLAPTPVVIPGRPRMDLDTLRIVIISRMHVFARYAKEVIGPVTHAELCRGTEDCRRLARRARKLLSSEGSRLDQQARHHLEQLLERHETLATVYLFRERLKEVWDRQALSQEALLNAMQEWCQQAEASGIQALERFSNNLKGYSVKAGVAG</sequence>
<dbReference type="GO" id="GO:0016020">
    <property type="term" value="C:membrane"/>
    <property type="evidence" value="ECO:0007669"/>
    <property type="project" value="UniProtKB-SubCell"/>
</dbReference>
<dbReference type="GO" id="GO:0016717">
    <property type="term" value="F:oxidoreductase activity, acting on paired donors, with oxidation of a pair of donors resulting in the reduction of molecular oxygen to two molecules of water"/>
    <property type="evidence" value="ECO:0007669"/>
    <property type="project" value="InterPro"/>
</dbReference>
<keyword evidence="3 10" id="KW-0812">Transmembrane</keyword>
<dbReference type="Proteomes" id="UP001138802">
    <property type="component" value="Unassembled WGS sequence"/>
</dbReference>
<evidence type="ECO:0000256" key="10">
    <source>
        <dbReference type="SAM" id="Phobius"/>
    </source>
</evidence>
<evidence type="ECO:0000256" key="3">
    <source>
        <dbReference type="ARBA" id="ARBA00022692"/>
    </source>
</evidence>
<reference evidence="13 14" key="1">
    <citation type="journal article" date="2020" name="Microorganisms">
        <title>Osmotic Adaptation and Compatible Solute Biosynthesis of Phototrophic Bacteria as Revealed from Genome Analyses.</title>
        <authorList>
            <person name="Imhoff J.F."/>
            <person name="Rahn T."/>
            <person name="Kunzel S."/>
            <person name="Keller A."/>
            <person name="Neulinger S.C."/>
        </authorList>
    </citation>
    <scope>NUCLEOTIDE SEQUENCE [LARGE SCALE GENOMIC DNA]</scope>
    <source>
        <strain evidence="13 14">DSM 21303</strain>
    </source>
</reference>
<feature type="transmembrane region" description="Helical" evidence="10">
    <location>
        <begin position="161"/>
        <end position="181"/>
    </location>
</feature>
<dbReference type="EMBL" id="NRSD01000004">
    <property type="protein sequence ID" value="MBK1644250.1"/>
    <property type="molecule type" value="Genomic_DNA"/>
</dbReference>
<comment type="caution">
    <text evidence="13">The sequence shown here is derived from an EMBL/GenBank/DDBJ whole genome shotgun (WGS) entry which is preliminary data.</text>
</comment>
<organism evidence="13 14">
    <name type="scientific">Thiocapsa imhoffii</name>
    <dbReference type="NCBI Taxonomy" id="382777"/>
    <lineage>
        <taxon>Bacteria</taxon>
        <taxon>Pseudomonadati</taxon>
        <taxon>Pseudomonadota</taxon>
        <taxon>Gammaproteobacteria</taxon>
        <taxon>Chromatiales</taxon>
        <taxon>Chromatiaceae</taxon>
        <taxon>Thiocapsa</taxon>
    </lineage>
</organism>
<evidence type="ECO:0000259" key="12">
    <source>
        <dbReference type="Pfam" id="PF01610"/>
    </source>
</evidence>
<keyword evidence="14" id="KW-1185">Reference proteome</keyword>
<feature type="domain" description="Fatty acid desaturase" evidence="11">
    <location>
        <begin position="14"/>
        <end position="214"/>
    </location>
</feature>
<keyword evidence="7" id="KW-0408">Iron</keyword>
<dbReference type="InterPro" id="IPR015876">
    <property type="entry name" value="Acyl-CoA_DS"/>
</dbReference>
<name>A0A9X0WGP6_9GAMM</name>
<dbReference type="CDD" id="cd03505">
    <property type="entry name" value="Delta9-FADS-like"/>
    <property type="match status" value="1"/>
</dbReference>
<evidence type="ECO:0000313" key="14">
    <source>
        <dbReference type="Proteomes" id="UP001138802"/>
    </source>
</evidence>
<keyword evidence="6" id="KW-0560">Oxidoreductase</keyword>
<dbReference type="GO" id="GO:0006631">
    <property type="term" value="P:fatty acid metabolic process"/>
    <property type="evidence" value="ECO:0007669"/>
    <property type="project" value="UniProtKB-KW"/>
</dbReference>
<keyword evidence="9 10" id="KW-0472">Membrane</keyword>
<feature type="domain" description="Transposase IS204/IS1001/IS1096/IS1165 DDE" evidence="12">
    <location>
        <begin position="268"/>
        <end position="386"/>
    </location>
</feature>
<dbReference type="InterPro" id="IPR002560">
    <property type="entry name" value="Transposase_DDE"/>
</dbReference>
<evidence type="ECO:0000256" key="9">
    <source>
        <dbReference type="ARBA" id="ARBA00023136"/>
    </source>
</evidence>
<keyword evidence="4" id="KW-0276">Fatty acid metabolism</keyword>
<evidence type="ECO:0000256" key="5">
    <source>
        <dbReference type="ARBA" id="ARBA00022989"/>
    </source>
</evidence>
<dbReference type="Pfam" id="PF00487">
    <property type="entry name" value="FA_desaturase"/>
    <property type="match status" value="1"/>
</dbReference>
<keyword evidence="8" id="KW-0443">Lipid metabolism</keyword>
<comment type="similarity">
    <text evidence="2">Belongs to the fatty acid desaturase type 2 family.</text>
</comment>
<evidence type="ECO:0000256" key="4">
    <source>
        <dbReference type="ARBA" id="ARBA00022832"/>
    </source>
</evidence>